<sequence>MFALCQNQWSTFGFGVARVTSRDEGRACGRVFCLTMCLPPVSQPGLLQTH</sequence>
<dbReference type="AlphaFoldDB" id="A0A5B7IT43"/>
<dbReference type="Proteomes" id="UP000324222">
    <property type="component" value="Unassembled WGS sequence"/>
</dbReference>
<reference evidence="1 2" key="1">
    <citation type="submission" date="2019-05" db="EMBL/GenBank/DDBJ databases">
        <title>Another draft genome of Portunus trituberculatus and its Hox gene families provides insights of decapod evolution.</title>
        <authorList>
            <person name="Jeong J.-H."/>
            <person name="Song I."/>
            <person name="Kim S."/>
            <person name="Choi T."/>
            <person name="Kim D."/>
            <person name="Ryu S."/>
            <person name="Kim W."/>
        </authorList>
    </citation>
    <scope>NUCLEOTIDE SEQUENCE [LARGE SCALE GENOMIC DNA]</scope>
    <source>
        <tissue evidence="1">Muscle</tissue>
    </source>
</reference>
<organism evidence="1 2">
    <name type="scientific">Portunus trituberculatus</name>
    <name type="common">Swimming crab</name>
    <name type="synonym">Neptunus trituberculatus</name>
    <dbReference type="NCBI Taxonomy" id="210409"/>
    <lineage>
        <taxon>Eukaryota</taxon>
        <taxon>Metazoa</taxon>
        <taxon>Ecdysozoa</taxon>
        <taxon>Arthropoda</taxon>
        <taxon>Crustacea</taxon>
        <taxon>Multicrustacea</taxon>
        <taxon>Malacostraca</taxon>
        <taxon>Eumalacostraca</taxon>
        <taxon>Eucarida</taxon>
        <taxon>Decapoda</taxon>
        <taxon>Pleocyemata</taxon>
        <taxon>Brachyura</taxon>
        <taxon>Eubrachyura</taxon>
        <taxon>Portunoidea</taxon>
        <taxon>Portunidae</taxon>
        <taxon>Portuninae</taxon>
        <taxon>Portunus</taxon>
    </lineage>
</organism>
<protein>
    <submittedName>
        <fullName evidence="1">Uncharacterized protein</fullName>
    </submittedName>
</protein>
<evidence type="ECO:0000313" key="1">
    <source>
        <dbReference type="EMBL" id="MPC85605.1"/>
    </source>
</evidence>
<dbReference type="EMBL" id="VSRR010068943">
    <property type="protein sequence ID" value="MPC85605.1"/>
    <property type="molecule type" value="Genomic_DNA"/>
</dbReference>
<evidence type="ECO:0000313" key="2">
    <source>
        <dbReference type="Proteomes" id="UP000324222"/>
    </source>
</evidence>
<comment type="caution">
    <text evidence="1">The sequence shown here is derived from an EMBL/GenBank/DDBJ whole genome shotgun (WGS) entry which is preliminary data.</text>
</comment>
<name>A0A5B7IT43_PORTR</name>
<accession>A0A5B7IT43</accession>
<proteinExistence type="predicted"/>
<keyword evidence="2" id="KW-1185">Reference proteome</keyword>
<gene>
    <name evidence="1" type="ORF">E2C01_080386</name>
</gene>